<dbReference type="AlphaFoldDB" id="A0A0F9HCG9"/>
<protein>
    <submittedName>
        <fullName evidence="1">Uncharacterized protein</fullName>
    </submittedName>
</protein>
<proteinExistence type="predicted"/>
<reference evidence="1" key="1">
    <citation type="journal article" date="2015" name="Nature">
        <title>Complex archaea that bridge the gap between prokaryotes and eukaryotes.</title>
        <authorList>
            <person name="Spang A."/>
            <person name="Saw J.H."/>
            <person name="Jorgensen S.L."/>
            <person name="Zaremba-Niedzwiedzka K."/>
            <person name="Martijn J."/>
            <person name="Lind A.E."/>
            <person name="van Eijk R."/>
            <person name="Schleper C."/>
            <person name="Guy L."/>
            <person name="Ettema T.J."/>
        </authorList>
    </citation>
    <scope>NUCLEOTIDE SEQUENCE</scope>
</reference>
<comment type="caution">
    <text evidence="1">The sequence shown here is derived from an EMBL/GenBank/DDBJ whole genome shotgun (WGS) entry which is preliminary data.</text>
</comment>
<sequence length="153" mass="17531">MDTALKVPYVKNPGVDGFDFDLLPRKGVHTEMQVHAAKRFLFDTQRRISDIRVTWLPKQSETPYDYDSAPHLLVRIQNPSGGLNPFKRAVWASIDVEEYNIRISLYDGTPDEPNLLPNAQITFSDGKFMYTLTSEELAFILASDKTIRKKKLK</sequence>
<organism evidence="1">
    <name type="scientific">marine sediment metagenome</name>
    <dbReference type="NCBI Taxonomy" id="412755"/>
    <lineage>
        <taxon>unclassified sequences</taxon>
        <taxon>metagenomes</taxon>
        <taxon>ecological metagenomes</taxon>
    </lineage>
</organism>
<dbReference type="EMBL" id="LAZR01023188">
    <property type="protein sequence ID" value="KKL79385.1"/>
    <property type="molecule type" value="Genomic_DNA"/>
</dbReference>
<accession>A0A0F9HCG9</accession>
<gene>
    <name evidence="1" type="ORF">LCGC14_2015380</name>
</gene>
<evidence type="ECO:0000313" key="1">
    <source>
        <dbReference type="EMBL" id="KKL79385.1"/>
    </source>
</evidence>
<name>A0A0F9HCG9_9ZZZZ</name>